<sequence>MIRRPRRVVPAVVVASVLATVAVLVVVSLVQRLAGRAELVSYDSLAARLHATTWDSGWVLAVGIAAVVLGVILLSIAVAPGRGVVVPLEAGDGIDAGITRRSLRAAIADAAQSVDGLERARIRLRRKKIQVSGHTGNPVPQTAAEIGTAVGARLDRIRPGHTPRLRTSLRTRTPGGRR</sequence>
<evidence type="ECO:0000256" key="3">
    <source>
        <dbReference type="SAM" id="Phobius"/>
    </source>
</evidence>
<organism evidence="5 6">
    <name type="scientific">Nocardia rhizosphaerae</name>
    <dbReference type="NCBI Taxonomy" id="1691571"/>
    <lineage>
        <taxon>Bacteria</taxon>
        <taxon>Bacillati</taxon>
        <taxon>Actinomycetota</taxon>
        <taxon>Actinomycetes</taxon>
        <taxon>Mycobacteriales</taxon>
        <taxon>Nocardiaceae</taxon>
        <taxon>Nocardia</taxon>
    </lineage>
</organism>
<proteinExistence type="predicted"/>
<evidence type="ECO:0000259" key="4">
    <source>
        <dbReference type="Pfam" id="PF19803"/>
    </source>
</evidence>
<comment type="caution">
    <text evidence="5">The sequence shown here is derived from an EMBL/GenBank/DDBJ whole genome shotgun (WGS) entry which is preliminary data.</text>
</comment>
<feature type="region of interest" description="Disordered" evidence="2">
    <location>
        <begin position="158"/>
        <end position="178"/>
    </location>
</feature>
<feature type="transmembrane region" description="Helical" evidence="3">
    <location>
        <begin position="56"/>
        <end position="79"/>
    </location>
</feature>
<reference evidence="6" key="1">
    <citation type="journal article" date="2019" name="Int. J. Syst. Evol. Microbiol.">
        <title>The Global Catalogue of Microorganisms (GCM) 10K type strain sequencing project: providing services to taxonomists for standard genome sequencing and annotation.</title>
        <authorList>
            <consortium name="The Broad Institute Genomics Platform"/>
            <consortium name="The Broad Institute Genome Sequencing Center for Infectious Disease"/>
            <person name="Wu L."/>
            <person name="Ma J."/>
        </authorList>
    </citation>
    <scope>NUCLEOTIDE SEQUENCE [LARGE SCALE GENOMIC DNA]</scope>
    <source>
        <strain evidence="6">CGMCC 4.7204</strain>
    </source>
</reference>
<dbReference type="Pfam" id="PF19803">
    <property type="entry name" value="DUF6286"/>
    <property type="match status" value="1"/>
</dbReference>
<protein>
    <submittedName>
        <fullName evidence="5">DUF6286 domain-containing protein</fullName>
    </submittedName>
</protein>
<dbReference type="EMBL" id="JBHSBA010000015">
    <property type="protein sequence ID" value="MFC4127758.1"/>
    <property type="molecule type" value="Genomic_DNA"/>
</dbReference>
<dbReference type="RefSeq" id="WP_378553436.1">
    <property type="nucleotide sequence ID" value="NZ_JBHSBA010000015.1"/>
</dbReference>
<dbReference type="Proteomes" id="UP001595767">
    <property type="component" value="Unassembled WGS sequence"/>
</dbReference>
<feature type="coiled-coil region" evidence="1">
    <location>
        <begin position="100"/>
        <end position="127"/>
    </location>
</feature>
<name>A0ABV8LC31_9NOCA</name>
<gene>
    <name evidence="5" type="ORF">ACFOW8_22790</name>
</gene>
<evidence type="ECO:0000256" key="1">
    <source>
        <dbReference type="SAM" id="Coils"/>
    </source>
</evidence>
<accession>A0ABV8LC31</accession>
<evidence type="ECO:0000256" key="2">
    <source>
        <dbReference type="SAM" id="MobiDB-lite"/>
    </source>
</evidence>
<keyword evidence="3" id="KW-1133">Transmembrane helix</keyword>
<keyword evidence="1" id="KW-0175">Coiled coil</keyword>
<feature type="domain" description="DUF6286" evidence="4">
    <location>
        <begin position="68"/>
        <end position="170"/>
    </location>
</feature>
<evidence type="ECO:0000313" key="5">
    <source>
        <dbReference type="EMBL" id="MFC4127758.1"/>
    </source>
</evidence>
<dbReference type="InterPro" id="IPR046253">
    <property type="entry name" value="DUF6286"/>
</dbReference>
<keyword evidence="3" id="KW-0812">Transmembrane</keyword>
<keyword evidence="6" id="KW-1185">Reference proteome</keyword>
<evidence type="ECO:0000313" key="6">
    <source>
        <dbReference type="Proteomes" id="UP001595767"/>
    </source>
</evidence>
<feature type="compositionally biased region" description="Basic residues" evidence="2">
    <location>
        <begin position="159"/>
        <end position="178"/>
    </location>
</feature>
<keyword evidence="3" id="KW-0472">Membrane</keyword>